<dbReference type="InterPro" id="IPR051127">
    <property type="entry name" value="Fungal_SecMet_Regulators"/>
</dbReference>
<feature type="region of interest" description="Disordered" evidence="6">
    <location>
        <begin position="59"/>
        <end position="96"/>
    </location>
</feature>
<feature type="region of interest" description="Disordered" evidence="6">
    <location>
        <begin position="553"/>
        <end position="577"/>
    </location>
</feature>
<feature type="compositionally biased region" description="Polar residues" evidence="6">
    <location>
        <begin position="59"/>
        <end position="68"/>
    </location>
</feature>
<keyword evidence="1" id="KW-0479">Metal-binding</keyword>
<evidence type="ECO:0000256" key="4">
    <source>
        <dbReference type="ARBA" id="ARBA00023163"/>
    </source>
</evidence>
<keyword evidence="2" id="KW-0805">Transcription regulation</keyword>
<reference evidence="8 9" key="1">
    <citation type="journal article" date="2011" name="Nat. Biotechnol.">
        <title>Comparative genomic analysis of the thermophilic biomass-degrading fungi Myceliophthora thermophila and Thielavia terrestris.</title>
        <authorList>
            <person name="Berka R.M."/>
            <person name="Grigoriev I.V."/>
            <person name="Otillar R."/>
            <person name="Salamov A."/>
            <person name="Grimwood J."/>
            <person name="Reid I."/>
            <person name="Ishmael N."/>
            <person name="John T."/>
            <person name="Darmond C."/>
            <person name="Moisan M.-C."/>
            <person name="Henrissat B."/>
            <person name="Coutinho P.M."/>
            <person name="Lombard V."/>
            <person name="Natvig D.O."/>
            <person name="Lindquist E."/>
            <person name="Schmutz J."/>
            <person name="Lucas S."/>
            <person name="Harris P."/>
            <person name="Powlowski J."/>
            <person name="Bellemare A."/>
            <person name="Taylor D."/>
            <person name="Butler G."/>
            <person name="de Vries R.P."/>
            <person name="Allijn I.E."/>
            <person name="van den Brink J."/>
            <person name="Ushinsky S."/>
            <person name="Storms R."/>
            <person name="Powell A.J."/>
            <person name="Paulsen I.T."/>
            <person name="Elbourne L.D.H."/>
            <person name="Baker S.E."/>
            <person name="Magnuson J."/>
            <person name="LaBoissiere S."/>
            <person name="Clutterbuck A.J."/>
            <person name="Martinez D."/>
            <person name="Wogulis M."/>
            <person name="de Leon A.L."/>
            <person name="Rey M.W."/>
            <person name="Tsang A."/>
        </authorList>
    </citation>
    <scope>NUCLEOTIDE SEQUENCE [LARGE SCALE GENOMIC DNA]</scope>
    <source>
        <strain evidence="9">ATCC 38088 / NRRL 8126</strain>
    </source>
</reference>
<dbReference type="Pfam" id="PF00172">
    <property type="entry name" value="Zn_clus"/>
    <property type="match status" value="1"/>
</dbReference>
<evidence type="ECO:0000256" key="6">
    <source>
        <dbReference type="SAM" id="MobiDB-lite"/>
    </source>
</evidence>
<dbReference type="GO" id="GO:0000981">
    <property type="term" value="F:DNA-binding transcription factor activity, RNA polymerase II-specific"/>
    <property type="evidence" value="ECO:0007669"/>
    <property type="project" value="InterPro"/>
</dbReference>
<evidence type="ECO:0000256" key="3">
    <source>
        <dbReference type="ARBA" id="ARBA00023125"/>
    </source>
</evidence>
<accession>G2R8D9</accession>
<sequence length="719" mass="76808">MESGLPANMASAPSNPSPPVFRVKRYKVPRACDACRLRKLKCDGIRPACNRCRKNTPGSVHCQYSTQPGGRPRKQSHAPASPKRLPQVSTNSEESEAGAVYAAGNPGESGFATEIKKAIDTRLGLPFPNKKPCPTPMISSPLFGQLSLDHSVATSRPDPANSVLPPRKQGDRLLDRYWRRMQILEPLLDQERFTHAYQALYLGSDLEIDERIFVATLNTVFALSTQLDESTPAEERDETSRTFFRRAWSLLCPETIIWEPGSPELVQCLLLMCRYLQCTNNPLKLWMLLGSAVRIAQSLGLHQPASSPSLSLSDDAWKRRQLWLEISWMLGRTTTVPLAASAATIDSIHRDVTLAGPRLGMDASYTIKTMELHEITSRIMLSQVPASSRFAESLGLPQLRATADVSVAITLDSCLKKWEQRLPPALRLDSPADPAGSEPADGAQRLMLHLRLAHARTLLFRPMLAQFCLAQPQSPSSRTPTPINPAQTLDQHLLRDCAVLCVESSRRMIDLLYDAHTTTTTSPPLPWWHRIFHLIVASQHQLAAMLRPDAFPSVSPSSSTTTTAAAATSSSPASASSSSVAASINNAPSAGGPADALGRALELLRAQAHLSACVGYVIASFEGMARKIADIHRPAAAAAADATPAAAAAGVQGAQGQGLGGQAAENGVAAGAGGGGAGGGGAGGVCFQDVFHDLGLDAEGWMLGGLDEAAWFGAGGDGW</sequence>
<protein>
    <recommendedName>
        <fullName evidence="7">Zn(2)-C6 fungal-type domain-containing protein</fullName>
    </recommendedName>
</protein>
<dbReference type="GeneID" id="11519891"/>
<dbReference type="EMBL" id="CP003011">
    <property type="protein sequence ID" value="AEO68197.1"/>
    <property type="molecule type" value="Genomic_DNA"/>
</dbReference>
<dbReference type="RefSeq" id="XP_003654533.1">
    <property type="nucleotide sequence ID" value="XM_003654485.1"/>
</dbReference>
<evidence type="ECO:0000313" key="8">
    <source>
        <dbReference type="EMBL" id="AEO68197.1"/>
    </source>
</evidence>
<dbReference type="SMART" id="SM00066">
    <property type="entry name" value="GAL4"/>
    <property type="match status" value="1"/>
</dbReference>
<dbReference type="KEGG" id="ttt:THITE_2089691"/>
<dbReference type="HOGENOM" id="CLU_008511_1_1_1"/>
<dbReference type="InterPro" id="IPR036864">
    <property type="entry name" value="Zn2-C6_fun-type_DNA-bd_sf"/>
</dbReference>
<evidence type="ECO:0000256" key="1">
    <source>
        <dbReference type="ARBA" id="ARBA00022723"/>
    </source>
</evidence>
<dbReference type="Gene3D" id="4.10.240.10">
    <property type="entry name" value="Zn(2)-C6 fungal-type DNA-binding domain"/>
    <property type="match status" value="1"/>
</dbReference>
<dbReference type="PANTHER" id="PTHR47424:SF3">
    <property type="entry name" value="REGULATORY PROTEIN GAL4"/>
    <property type="match status" value="1"/>
</dbReference>
<keyword evidence="3" id="KW-0238">DNA-binding</keyword>
<keyword evidence="5" id="KW-0539">Nucleus</keyword>
<dbReference type="Proteomes" id="UP000008181">
    <property type="component" value="Chromosome 3"/>
</dbReference>
<gene>
    <name evidence="8" type="ORF">THITE_2089691</name>
</gene>
<name>G2R8D9_THETT</name>
<feature type="compositionally biased region" description="Low complexity" evidence="6">
    <location>
        <begin position="1"/>
        <end position="14"/>
    </location>
</feature>
<dbReference type="Pfam" id="PF04082">
    <property type="entry name" value="Fungal_trans"/>
    <property type="match status" value="1"/>
</dbReference>
<dbReference type="eggNOG" id="ENOG502S0D7">
    <property type="taxonomic scope" value="Eukaryota"/>
</dbReference>
<dbReference type="GO" id="GO:0008270">
    <property type="term" value="F:zinc ion binding"/>
    <property type="evidence" value="ECO:0007669"/>
    <property type="project" value="InterPro"/>
</dbReference>
<dbReference type="OrthoDB" id="3266505at2759"/>
<organism evidence="8 9">
    <name type="scientific">Thermothielavioides terrestris (strain ATCC 38088 / NRRL 8126)</name>
    <name type="common">Thielavia terrestris</name>
    <dbReference type="NCBI Taxonomy" id="578455"/>
    <lineage>
        <taxon>Eukaryota</taxon>
        <taxon>Fungi</taxon>
        <taxon>Dikarya</taxon>
        <taxon>Ascomycota</taxon>
        <taxon>Pezizomycotina</taxon>
        <taxon>Sordariomycetes</taxon>
        <taxon>Sordariomycetidae</taxon>
        <taxon>Sordariales</taxon>
        <taxon>Chaetomiaceae</taxon>
        <taxon>Thermothielavioides</taxon>
        <taxon>Thermothielavioides terrestris</taxon>
    </lineage>
</organism>
<evidence type="ECO:0000256" key="5">
    <source>
        <dbReference type="ARBA" id="ARBA00023242"/>
    </source>
</evidence>
<evidence type="ECO:0000256" key="2">
    <source>
        <dbReference type="ARBA" id="ARBA00023015"/>
    </source>
</evidence>
<evidence type="ECO:0000313" key="9">
    <source>
        <dbReference type="Proteomes" id="UP000008181"/>
    </source>
</evidence>
<evidence type="ECO:0000259" key="7">
    <source>
        <dbReference type="PROSITE" id="PS50048"/>
    </source>
</evidence>
<keyword evidence="9" id="KW-1185">Reference proteome</keyword>
<feature type="region of interest" description="Disordered" evidence="6">
    <location>
        <begin position="1"/>
        <end position="21"/>
    </location>
</feature>
<dbReference type="InterPro" id="IPR007219">
    <property type="entry name" value="XnlR_reg_dom"/>
</dbReference>
<dbReference type="GO" id="GO:0006351">
    <property type="term" value="P:DNA-templated transcription"/>
    <property type="evidence" value="ECO:0007669"/>
    <property type="project" value="InterPro"/>
</dbReference>
<keyword evidence="4" id="KW-0804">Transcription</keyword>
<dbReference type="AlphaFoldDB" id="G2R8D9"/>
<dbReference type="SUPFAM" id="SSF57701">
    <property type="entry name" value="Zn2/Cys6 DNA-binding domain"/>
    <property type="match status" value="1"/>
</dbReference>
<dbReference type="InterPro" id="IPR001138">
    <property type="entry name" value="Zn2Cys6_DnaBD"/>
</dbReference>
<dbReference type="CDD" id="cd12148">
    <property type="entry name" value="fungal_TF_MHR"/>
    <property type="match status" value="1"/>
</dbReference>
<dbReference type="PANTHER" id="PTHR47424">
    <property type="entry name" value="REGULATORY PROTEIN GAL4"/>
    <property type="match status" value="1"/>
</dbReference>
<dbReference type="CDD" id="cd00067">
    <property type="entry name" value="GAL4"/>
    <property type="match status" value="1"/>
</dbReference>
<feature type="domain" description="Zn(2)-C6 fungal-type" evidence="7">
    <location>
        <begin position="31"/>
        <end position="64"/>
    </location>
</feature>
<dbReference type="PROSITE" id="PS50048">
    <property type="entry name" value="ZN2_CY6_FUNGAL_2"/>
    <property type="match status" value="1"/>
</dbReference>
<proteinExistence type="predicted"/>
<dbReference type="GO" id="GO:0003677">
    <property type="term" value="F:DNA binding"/>
    <property type="evidence" value="ECO:0007669"/>
    <property type="project" value="UniProtKB-KW"/>
</dbReference>